<organism evidence="1 2">
    <name type="scientific">Flavihumibacter stibioxidans</name>
    <dbReference type="NCBI Taxonomy" id="1834163"/>
    <lineage>
        <taxon>Bacteria</taxon>
        <taxon>Pseudomonadati</taxon>
        <taxon>Bacteroidota</taxon>
        <taxon>Chitinophagia</taxon>
        <taxon>Chitinophagales</taxon>
        <taxon>Chitinophagaceae</taxon>
        <taxon>Flavihumibacter</taxon>
    </lineage>
</organism>
<dbReference type="Gene3D" id="3.30.420.250">
    <property type="match status" value="1"/>
</dbReference>
<evidence type="ECO:0000313" key="1">
    <source>
        <dbReference type="EMBL" id="MBC6489727.1"/>
    </source>
</evidence>
<dbReference type="CDD" id="cd24013">
    <property type="entry name" value="ASKHA_ATPase_BT3980-like"/>
    <property type="match status" value="1"/>
</dbReference>
<keyword evidence="2" id="KW-1185">Reference proteome</keyword>
<name>A0ABR7M418_9BACT</name>
<dbReference type="InterPro" id="IPR024213">
    <property type="entry name" value="DUF3822"/>
</dbReference>
<dbReference type="EMBL" id="MBUA01000001">
    <property type="protein sequence ID" value="MBC6489727.1"/>
    <property type="molecule type" value="Genomic_DNA"/>
</dbReference>
<sequence length="281" mass="31985">MSYTTRIDITLGDHSDPSQQKLFLQVLDEGLRILAVNESKQPVLYRLIEYEKDAVEQDSGLQTWLQEQADWLQLWGALVVVHHCQQAAVVPESLFGNDNGKELLDCLFGDLFRGTMLTEKIPDREDYSLYRISTARYLGLAAAHHSVKQYHLFTAWLPGLEQLPAGPDGDVYLLFENKKVAMAVRNNGWQMISQYEYQVPEDISYILLSALQQAGLSPETVSVHLDGWIERDSALFLELFKYIRNLEIAVLPESVQLDESLLQGQPVHFFNPLIQMSQCVS</sequence>
<evidence type="ECO:0008006" key="3">
    <source>
        <dbReference type="Google" id="ProtNLM"/>
    </source>
</evidence>
<accession>A0ABR7M418</accession>
<dbReference type="Gene3D" id="3.30.420.260">
    <property type="match status" value="1"/>
</dbReference>
<dbReference type="RefSeq" id="WP_187255079.1">
    <property type="nucleotide sequence ID" value="NZ_JBHULF010000006.1"/>
</dbReference>
<reference evidence="1 2" key="1">
    <citation type="submission" date="2016-07" db="EMBL/GenBank/DDBJ databases">
        <title>Genome analysis of Flavihumibacter stibioxidans YS-17.</title>
        <authorList>
            <person name="Shi K."/>
            <person name="Han Y."/>
            <person name="Wang G."/>
        </authorList>
    </citation>
    <scope>NUCLEOTIDE SEQUENCE [LARGE SCALE GENOMIC DNA]</scope>
    <source>
        <strain evidence="1 2">YS-17</strain>
    </source>
</reference>
<proteinExistence type="predicted"/>
<dbReference type="Proteomes" id="UP000765802">
    <property type="component" value="Unassembled WGS sequence"/>
</dbReference>
<gene>
    <name evidence="1" type="ORF">BC349_02010</name>
</gene>
<evidence type="ECO:0000313" key="2">
    <source>
        <dbReference type="Proteomes" id="UP000765802"/>
    </source>
</evidence>
<dbReference type="Pfam" id="PF12864">
    <property type="entry name" value="DUF3822"/>
    <property type="match status" value="1"/>
</dbReference>
<protein>
    <recommendedName>
        <fullName evidence="3">DUF3822 family protein</fullName>
    </recommendedName>
</protein>
<comment type="caution">
    <text evidence="1">The sequence shown here is derived from an EMBL/GenBank/DDBJ whole genome shotgun (WGS) entry which is preliminary data.</text>
</comment>